<sequence>MIAPLDWRPAGGDSLQPDLMVIREEDYNADGFQLATPLLIIEILSPSTMIYDKGDKRKRYETLGVSTYWIVDPIAPSLTALQLKDGRYVEVAEVTGSETYEADLPYPVTVVPEDLIR</sequence>
<dbReference type="Pfam" id="PF05685">
    <property type="entry name" value="Uma2"/>
    <property type="match status" value="1"/>
</dbReference>
<dbReference type="InterPro" id="IPR008538">
    <property type="entry name" value="Uma2"/>
</dbReference>
<name>T0Z7V6_9ZZZZ</name>
<evidence type="ECO:0000313" key="2">
    <source>
        <dbReference type="EMBL" id="EQD40207.1"/>
    </source>
</evidence>
<dbReference type="InterPro" id="IPR011335">
    <property type="entry name" value="Restrct_endonuc-II-like"/>
</dbReference>
<dbReference type="PANTHER" id="PTHR34107">
    <property type="entry name" value="SLL0198 PROTEIN-RELATED"/>
    <property type="match status" value="1"/>
</dbReference>
<dbReference type="AlphaFoldDB" id="T0Z7V6"/>
<dbReference type="EMBL" id="AUZY01009987">
    <property type="protein sequence ID" value="EQD40207.1"/>
    <property type="molecule type" value="Genomic_DNA"/>
</dbReference>
<reference evidence="2" key="2">
    <citation type="journal article" date="2014" name="ISME J.">
        <title>Microbial stratification in low pH oxic and suboxic macroscopic growths along an acid mine drainage.</title>
        <authorList>
            <person name="Mendez-Garcia C."/>
            <person name="Mesa V."/>
            <person name="Sprenger R.R."/>
            <person name="Richter M."/>
            <person name="Diez M.S."/>
            <person name="Solano J."/>
            <person name="Bargiela R."/>
            <person name="Golyshina O.V."/>
            <person name="Manteca A."/>
            <person name="Ramos J.L."/>
            <person name="Gallego J.R."/>
            <person name="Llorente I."/>
            <person name="Martins Dos Santos V.A."/>
            <person name="Jensen O.N."/>
            <person name="Pelaez A.I."/>
            <person name="Sanchez J."/>
            <person name="Ferrer M."/>
        </authorList>
    </citation>
    <scope>NUCLEOTIDE SEQUENCE</scope>
</reference>
<organism evidence="2">
    <name type="scientific">mine drainage metagenome</name>
    <dbReference type="NCBI Taxonomy" id="410659"/>
    <lineage>
        <taxon>unclassified sequences</taxon>
        <taxon>metagenomes</taxon>
        <taxon>ecological metagenomes</taxon>
    </lineage>
</organism>
<reference evidence="2" key="1">
    <citation type="submission" date="2013-08" db="EMBL/GenBank/DDBJ databases">
        <authorList>
            <person name="Mendez C."/>
            <person name="Richter M."/>
            <person name="Ferrer M."/>
            <person name="Sanchez J."/>
        </authorList>
    </citation>
    <scope>NUCLEOTIDE SEQUENCE</scope>
</reference>
<evidence type="ECO:0000259" key="1">
    <source>
        <dbReference type="Pfam" id="PF05685"/>
    </source>
</evidence>
<dbReference type="SUPFAM" id="SSF52980">
    <property type="entry name" value="Restriction endonuclease-like"/>
    <property type="match status" value="1"/>
</dbReference>
<gene>
    <name evidence="2" type="ORF">B1B_15019</name>
</gene>
<feature type="domain" description="Putative restriction endonuclease" evidence="1">
    <location>
        <begin position="7"/>
        <end position="102"/>
    </location>
</feature>
<protein>
    <submittedName>
        <fullName evidence="2">Protein containing DUF820</fullName>
    </submittedName>
</protein>
<dbReference type="PANTHER" id="PTHR34107:SF4">
    <property type="entry name" value="SLL1222 PROTEIN"/>
    <property type="match status" value="1"/>
</dbReference>
<dbReference type="InterPro" id="IPR012296">
    <property type="entry name" value="Nuclease_put_TT1808"/>
</dbReference>
<comment type="caution">
    <text evidence="2">The sequence shown here is derived from an EMBL/GenBank/DDBJ whole genome shotgun (WGS) entry which is preliminary data.</text>
</comment>
<accession>T0Z7V6</accession>
<proteinExistence type="predicted"/>
<dbReference type="CDD" id="cd06260">
    <property type="entry name" value="DUF820-like"/>
    <property type="match status" value="1"/>
</dbReference>
<dbReference type="Gene3D" id="3.90.1570.10">
    <property type="entry name" value="tt1808, chain A"/>
    <property type="match status" value="1"/>
</dbReference>